<gene>
    <name evidence="4" type="ORF">SAMN05518846_11897</name>
</gene>
<evidence type="ECO:0000313" key="5">
    <source>
        <dbReference type="Proteomes" id="UP000198915"/>
    </source>
</evidence>
<organism evidence="4 5">
    <name type="scientific">Brevibacillus centrosporus</name>
    <dbReference type="NCBI Taxonomy" id="54910"/>
    <lineage>
        <taxon>Bacteria</taxon>
        <taxon>Bacillati</taxon>
        <taxon>Bacillota</taxon>
        <taxon>Bacilli</taxon>
        <taxon>Bacillales</taxon>
        <taxon>Paenibacillaceae</taxon>
        <taxon>Brevibacillus</taxon>
    </lineage>
</organism>
<name>A0A1I4BUA7_9BACL</name>
<dbReference type="PANTHER" id="PTHR30290">
    <property type="entry name" value="PERIPLASMIC BINDING COMPONENT OF ABC TRANSPORTER"/>
    <property type="match status" value="1"/>
</dbReference>
<dbReference type="GO" id="GO:0003677">
    <property type="term" value="F:DNA binding"/>
    <property type="evidence" value="ECO:0007669"/>
    <property type="project" value="UniProtKB-KW"/>
</dbReference>
<dbReference type="Gene3D" id="3.10.105.10">
    <property type="entry name" value="Dipeptide-binding Protein, Domain 3"/>
    <property type="match status" value="1"/>
</dbReference>
<dbReference type="STRING" id="1884381.SAMN05518846_11897"/>
<sequence>MKSEEHFMQMLFGLSDWETNHEQSISIEALSEILCCTPRNVKLILRKWENEGLLRWKAGVGRGNHSTLTILCDTAHFFRSCFKRLLSEGKIKEAIELIQNKKLPPRIKHSLQETWDSQFGFVSEEGKTASLDVLRIPRSRGFSSLDPAFVSVAAESHFLYQMCHRLVFYEQETQTILPELAHAWESNEEQTAWTFYLRKGVRFHHGRILTGRDVEFTVQRLIDLDSPYRWQVDDIERIEHQSERILTFHLRQPNSFFLHFMGSMAMSILPYDLPFSEKAVVGTGPFRMAEYTDERLVLEAFDDYYRKRALLDRVEIWIVAGRHSSNQLYQLPEREIKPGAGNKEEDLVFEETGCHYIAFNFRRPGVHHDFAFRQAMQIVVDRNQLVGKLGEYAFSSAGSFLPKKSRSMSLPSSDLEEAVSWLRRSTYKGETLTLFISEGKLFDVVGKWIKRRCSQIGLEITFVPVTKANYLSDLMDREADMAIMGEVLQSDVELGLFELYKNKSTIVYRFMNDEMREVVDKKLSAVMRMSDREKRMDALMEIEEIFRQDLWILFIFHVKRIDRYDPALQGFVANSFGWLDFSKLWVKSFVTLL</sequence>
<dbReference type="GO" id="GO:1904680">
    <property type="term" value="F:peptide transmembrane transporter activity"/>
    <property type="evidence" value="ECO:0007669"/>
    <property type="project" value="TreeGrafter"/>
</dbReference>
<dbReference type="Pfam" id="PF12793">
    <property type="entry name" value="SgrR_N"/>
    <property type="match status" value="1"/>
</dbReference>
<keyword evidence="1 4" id="KW-0238">DNA-binding</keyword>
<evidence type="ECO:0000259" key="2">
    <source>
        <dbReference type="Pfam" id="PF00496"/>
    </source>
</evidence>
<proteinExistence type="predicted"/>
<dbReference type="InterPro" id="IPR025370">
    <property type="entry name" value="SgrR_HTH_N"/>
</dbReference>
<evidence type="ECO:0000259" key="3">
    <source>
        <dbReference type="Pfam" id="PF12793"/>
    </source>
</evidence>
<dbReference type="InterPro" id="IPR000914">
    <property type="entry name" value="SBP_5_dom"/>
</dbReference>
<dbReference type="EMBL" id="FORT01000018">
    <property type="protein sequence ID" value="SFK72332.1"/>
    <property type="molecule type" value="Genomic_DNA"/>
</dbReference>
<reference evidence="5" key="1">
    <citation type="submission" date="2016-10" db="EMBL/GenBank/DDBJ databases">
        <authorList>
            <person name="Varghese N."/>
            <person name="Submissions S."/>
        </authorList>
    </citation>
    <scope>NUCLEOTIDE SEQUENCE [LARGE SCALE GENOMIC DNA]</scope>
    <source>
        <strain evidence="5">OK042</strain>
    </source>
</reference>
<dbReference type="SUPFAM" id="SSF53850">
    <property type="entry name" value="Periplasmic binding protein-like II"/>
    <property type="match status" value="1"/>
</dbReference>
<dbReference type="RefSeq" id="WP_092274983.1">
    <property type="nucleotide sequence ID" value="NZ_FORT01000018.1"/>
</dbReference>
<dbReference type="PANTHER" id="PTHR30290:SF72">
    <property type="entry name" value="HTH-TYPE TRANSCRIPTIONAL REGULATOR SGRR"/>
    <property type="match status" value="1"/>
</dbReference>
<feature type="domain" description="Transcriptional regulator SgrR N-terminal HTH" evidence="3">
    <location>
        <begin position="18"/>
        <end position="115"/>
    </location>
</feature>
<evidence type="ECO:0000256" key="1">
    <source>
        <dbReference type="ARBA" id="ARBA00023125"/>
    </source>
</evidence>
<dbReference type="Gene3D" id="3.40.190.10">
    <property type="entry name" value="Periplasmic binding protein-like II"/>
    <property type="match status" value="1"/>
</dbReference>
<keyword evidence="5" id="KW-1185">Reference proteome</keyword>
<protein>
    <submittedName>
        <fullName evidence="4">DNA-binding transcriptional regulator SgrR of sgrS sRNA, contains a MarR-type HTH domain and a solute-binding domain</fullName>
    </submittedName>
</protein>
<dbReference type="InterPro" id="IPR039424">
    <property type="entry name" value="SBP_5"/>
</dbReference>
<accession>A0A1I4BUA7</accession>
<feature type="domain" description="Solute-binding protein family 5" evidence="2">
    <location>
        <begin position="176"/>
        <end position="487"/>
    </location>
</feature>
<dbReference type="Pfam" id="PF00496">
    <property type="entry name" value="SBP_bac_5"/>
    <property type="match status" value="1"/>
</dbReference>
<dbReference type="AlphaFoldDB" id="A0A1I4BUA7"/>
<dbReference type="Proteomes" id="UP000198915">
    <property type="component" value="Unassembled WGS sequence"/>
</dbReference>
<dbReference type="GO" id="GO:0015833">
    <property type="term" value="P:peptide transport"/>
    <property type="evidence" value="ECO:0007669"/>
    <property type="project" value="TreeGrafter"/>
</dbReference>
<evidence type="ECO:0000313" key="4">
    <source>
        <dbReference type="EMBL" id="SFK72332.1"/>
    </source>
</evidence>